<gene>
    <name evidence="1" type="ORF">CcCBS67573_g00355</name>
</gene>
<dbReference type="InterPro" id="IPR001753">
    <property type="entry name" value="Enoyl-CoA_hydra/iso"/>
</dbReference>
<dbReference type="Gene3D" id="3.90.226.10">
    <property type="entry name" value="2-enoyl-CoA Hydratase, Chain A, domain 1"/>
    <property type="match status" value="1"/>
</dbReference>
<dbReference type="OrthoDB" id="410701at2759"/>
<reference evidence="1 2" key="1">
    <citation type="journal article" date="2019" name="Sci. Rep.">
        <title>Comparative genomics of chytrid fungi reveal insights into the obligate biotrophic and pathogenic lifestyle of Synchytrium endobioticum.</title>
        <authorList>
            <person name="van de Vossenberg B.T.L.H."/>
            <person name="Warris S."/>
            <person name="Nguyen H.D.T."/>
            <person name="van Gent-Pelzer M.P.E."/>
            <person name="Joly D.L."/>
            <person name="van de Geest H.C."/>
            <person name="Bonants P.J.M."/>
            <person name="Smith D.S."/>
            <person name="Levesque C.A."/>
            <person name="van der Lee T.A.J."/>
        </authorList>
    </citation>
    <scope>NUCLEOTIDE SEQUENCE [LARGE SCALE GENOMIC DNA]</scope>
    <source>
        <strain evidence="1 2">CBS 675.73</strain>
    </source>
</reference>
<evidence type="ECO:0000313" key="2">
    <source>
        <dbReference type="Proteomes" id="UP000320333"/>
    </source>
</evidence>
<dbReference type="PANTHER" id="PTHR11941">
    <property type="entry name" value="ENOYL-COA HYDRATASE-RELATED"/>
    <property type="match status" value="1"/>
</dbReference>
<dbReference type="GO" id="GO:0005739">
    <property type="term" value="C:mitochondrion"/>
    <property type="evidence" value="ECO:0007669"/>
    <property type="project" value="TreeGrafter"/>
</dbReference>
<dbReference type="InterPro" id="IPR029045">
    <property type="entry name" value="ClpP/crotonase-like_dom_sf"/>
</dbReference>
<comment type="caution">
    <text evidence="1">The sequence shown here is derived from an EMBL/GenBank/DDBJ whole genome shotgun (WGS) entry which is preliminary data.</text>
</comment>
<dbReference type="CDD" id="cd06558">
    <property type="entry name" value="crotonase-like"/>
    <property type="match status" value="1"/>
</dbReference>
<dbReference type="Proteomes" id="UP000320333">
    <property type="component" value="Unassembled WGS sequence"/>
</dbReference>
<protein>
    <submittedName>
        <fullName evidence="1">Uncharacterized protein</fullName>
    </submittedName>
</protein>
<accession>A0A507FPP4</accession>
<evidence type="ECO:0000313" key="1">
    <source>
        <dbReference type="EMBL" id="TPX78389.1"/>
    </source>
</evidence>
<dbReference type="PANTHER" id="PTHR11941:SF45">
    <property type="entry name" value="ENOYL-COA DELTA ISOMERASE 1, MITOCHONDRIAL"/>
    <property type="match status" value="1"/>
</dbReference>
<dbReference type="EMBL" id="QEAP01000005">
    <property type="protein sequence ID" value="TPX78389.1"/>
    <property type="molecule type" value="Genomic_DNA"/>
</dbReference>
<organism evidence="1 2">
    <name type="scientific">Chytriomyces confervae</name>
    <dbReference type="NCBI Taxonomy" id="246404"/>
    <lineage>
        <taxon>Eukaryota</taxon>
        <taxon>Fungi</taxon>
        <taxon>Fungi incertae sedis</taxon>
        <taxon>Chytridiomycota</taxon>
        <taxon>Chytridiomycota incertae sedis</taxon>
        <taxon>Chytridiomycetes</taxon>
        <taxon>Chytridiales</taxon>
        <taxon>Chytriomycetaceae</taxon>
        <taxon>Chytriomyces</taxon>
    </lineage>
</organism>
<proteinExistence type="predicted"/>
<sequence length="265" mass="28731">MLQTQRIANGKVLRLGLNAPPVNALTRTMIADIRKEIRAANAPGSDVKGLLLASNLPKIFSAGLDLTSFRLSQSNTREHIAEYVHSFEGLFHELAASHVPTATAVHGACPAGGTVVALCTDYRVASSEGPRFSMGINESRVGLVPNWIHPLLRSTLVSVRMADRLSQTGQLATTQKEALSLGFLDTVLEGASPEAVEADAVEKLLELGEQIPWNARVSAKLGARKELIHALKEGDPALVDWIMGPWFQDIVEKLMSQLKKKKNKD</sequence>
<name>A0A507FPP4_9FUNG</name>
<dbReference type="STRING" id="246404.A0A507FPP4"/>
<dbReference type="AlphaFoldDB" id="A0A507FPP4"/>
<dbReference type="GO" id="GO:0006635">
    <property type="term" value="P:fatty acid beta-oxidation"/>
    <property type="evidence" value="ECO:0007669"/>
    <property type="project" value="TreeGrafter"/>
</dbReference>
<keyword evidence="2" id="KW-1185">Reference proteome</keyword>
<dbReference type="SUPFAM" id="SSF52096">
    <property type="entry name" value="ClpP/crotonase"/>
    <property type="match status" value="1"/>
</dbReference>
<dbReference type="Pfam" id="PF00378">
    <property type="entry name" value="ECH_1"/>
    <property type="match status" value="1"/>
</dbReference>